<dbReference type="EMBL" id="JAMSHT010000001">
    <property type="protein sequence ID" value="MCM8556430.1"/>
    <property type="molecule type" value="Genomic_DNA"/>
</dbReference>
<evidence type="ECO:0000256" key="1">
    <source>
        <dbReference type="ARBA" id="ARBA00022679"/>
    </source>
</evidence>
<evidence type="ECO:0000313" key="6">
    <source>
        <dbReference type="Proteomes" id="UP001155128"/>
    </source>
</evidence>
<name>A0A9X2EF55_9SPHN</name>
<evidence type="ECO:0000256" key="3">
    <source>
        <dbReference type="SAM" id="MobiDB-lite"/>
    </source>
</evidence>
<dbReference type="RefSeq" id="WP_252111625.1">
    <property type="nucleotide sequence ID" value="NZ_JAMSHT010000001.1"/>
</dbReference>
<dbReference type="SUPFAM" id="SSF55729">
    <property type="entry name" value="Acyl-CoA N-acyltransferases (Nat)"/>
    <property type="match status" value="1"/>
</dbReference>
<feature type="region of interest" description="Disordered" evidence="3">
    <location>
        <begin position="1"/>
        <end position="20"/>
    </location>
</feature>
<gene>
    <name evidence="5" type="ORF">NDO55_01180</name>
</gene>
<feature type="domain" description="N-acetyltransferase" evidence="4">
    <location>
        <begin position="19"/>
        <end position="167"/>
    </location>
</feature>
<dbReference type="Proteomes" id="UP001155128">
    <property type="component" value="Unassembled WGS sequence"/>
</dbReference>
<accession>A0A9X2EF55</accession>
<comment type="caution">
    <text evidence="5">The sequence shown here is derived from an EMBL/GenBank/DDBJ whole genome shotgun (WGS) entry which is preliminary data.</text>
</comment>
<proteinExistence type="predicted"/>
<dbReference type="Pfam" id="PF00583">
    <property type="entry name" value="Acetyltransf_1"/>
    <property type="match status" value="1"/>
</dbReference>
<dbReference type="Gene3D" id="3.40.630.30">
    <property type="match status" value="1"/>
</dbReference>
<evidence type="ECO:0000259" key="4">
    <source>
        <dbReference type="PROSITE" id="PS51186"/>
    </source>
</evidence>
<dbReference type="InterPro" id="IPR016181">
    <property type="entry name" value="Acyl_CoA_acyltransferase"/>
</dbReference>
<dbReference type="CDD" id="cd04301">
    <property type="entry name" value="NAT_SF"/>
    <property type="match status" value="1"/>
</dbReference>
<dbReference type="InterPro" id="IPR000182">
    <property type="entry name" value="GNAT_dom"/>
</dbReference>
<dbReference type="PANTHER" id="PTHR43877">
    <property type="entry name" value="AMINOALKYLPHOSPHONATE N-ACETYLTRANSFERASE-RELATED-RELATED"/>
    <property type="match status" value="1"/>
</dbReference>
<keyword evidence="6" id="KW-1185">Reference proteome</keyword>
<evidence type="ECO:0000313" key="5">
    <source>
        <dbReference type="EMBL" id="MCM8556430.1"/>
    </source>
</evidence>
<reference evidence="5" key="1">
    <citation type="submission" date="2022-06" db="EMBL/GenBank/DDBJ databases">
        <title>Sphingomicrobium sedimins sp. nov., a marine bacterium isolated from tidal flat.</title>
        <authorList>
            <person name="Kim C.-H."/>
            <person name="Yoo Y."/>
            <person name="Kim J.-J."/>
        </authorList>
    </citation>
    <scope>NUCLEOTIDE SEQUENCE</scope>
    <source>
        <strain evidence="5">GRR-S6-50</strain>
    </source>
</reference>
<dbReference type="AlphaFoldDB" id="A0A9X2EF55"/>
<keyword evidence="1" id="KW-0808">Transferase</keyword>
<organism evidence="5 6">
    <name type="scientific">Sphingomicrobium sediminis</name>
    <dbReference type="NCBI Taxonomy" id="2950949"/>
    <lineage>
        <taxon>Bacteria</taxon>
        <taxon>Pseudomonadati</taxon>
        <taxon>Pseudomonadota</taxon>
        <taxon>Alphaproteobacteria</taxon>
        <taxon>Sphingomonadales</taxon>
        <taxon>Sphingomonadaceae</taxon>
        <taxon>Sphingomicrobium</taxon>
    </lineage>
</organism>
<dbReference type="PANTHER" id="PTHR43877:SF5">
    <property type="entry name" value="BLL8307 PROTEIN"/>
    <property type="match status" value="1"/>
</dbReference>
<protein>
    <submittedName>
        <fullName evidence="5">GNAT family N-acetyltransferase</fullName>
    </submittedName>
</protein>
<dbReference type="PROSITE" id="PS51186">
    <property type="entry name" value="GNAT"/>
    <property type="match status" value="1"/>
</dbReference>
<keyword evidence="2" id="KW-0012">Acyltransferase</keyword>
<evidence type="ECO:0000256" key="2">
    <source>
        <dbReference type="ARBA" id="ARBA00023315"/>
    </source>
</evidence>
<dbReference type="GO" id="GO:0016747">
    <property type="term" value="F:acyltransferase activity, transferring groups other than amino-acyl groups"/>
    <property type="evidence" value="ECO:0007669"/>
    <property type="project" value="InterPro"/>
</dbReference>
<sequence length="168" mass="18647">MSASTPIPNLEEMQEPHSIHEGELDRTDVRSLLDQHFREMRAGSPPSACHVMPADSLDRPDIIFLSLRGQSGELRAVGALRRLEPGHGEIKSMRATDSARGTGAGRAMLHALTSRARDEEMTRLYLETGNDEMFAPALALYRSAGFVECGPFSDYRPTDFTVFLTREI</sequence>
<dbReference type="InterPro" id="IPR050832">
    <property type="entry name" value="Bact_Acetyltransf"/>
</dbReference>